<evidence type="ECO:0000256" key="7">
    <source>
        <dbReference type="PROSITE-ProRule" id="PRU01360"/>
    </source>
</evidence>
<protein>
    <submittedName>
        <fullName evidence="10">SusC/RagA family TonB-linked outer membrane protein</fullName>
    </submittedName>
</protein>
<organism evidence="10 11">
    <name type="scientific">Maribacter chungangensis</name>
    <dbReference type="NCBI Taxonomy" id="1069117"/>
    <lineage>
        <taxon>Bacteria</taxon>
        <taxon>Pseudomonadati</taxon>
        <taxon>Bacteroidota</taxon>
        <taxon>Flavobacteriia</taxon>
        <taxon>Flavobacteriales</taxon>
        <taxon>Flavobacteriaceae</taxon>
        <taxon>Maribacter</taxon>
    </lineage>
</organism>
<dbReference type="InterPro" id="IPR023997">
    <property type="entry name" value="TonB-dep_OMP_SusC/RagA_CS"/>
</dbReference>
<dbReference type="RefSeq" id="WP_379931958.1">
    <property type="nucleotide sequence ID" value="NZ_JBHTHY010000003.1"/>
</dbReference>
<evidence type="ECO:0000256" key="1">
    <source>
        <dbReference type="ARBA" id="ARBA00004571"/>
    </source>
</evidence>
<keyword evidence="5 7" id="KW-0472">Membrane</keyword>
<accession>A0ABW3AZH2</accession>
<dbReference type="NCBIfam" id="TIGR04057">
    <property type="entry name" value="SusC_RagA_signa"/>
    <property type="match status" value="1"/>
</dbReference>
<dbReference type="InterPro" id="IPR037066">
    <property type="entry name" value="Plug_dom_sf"/>
</dbReference>
<sequence>MNRKIFGFLTLVALLLSQTILAQETTVSGTITDESGMPLPAVNVIEKGTTNGTSSDFDGNYSITVSNNAILVFSSLGFTSKEVATENRATINVSLTEDSQMLDEVVVTALGIKKERKALGYAVQEIKGGELLEARETNLVNAMSGKVSGLQVIRGSNGPASSSKIVLRGNNSLTGDNQPLIVVDGVPMDNFTGGNNESFFNPSADLGNGLGDINPDDIESMSVLKGASAAALYGSRAGNGVILITTKTGTTRKGLGITVSTSTGFQNVFMNPEFQNSFGQGDRGNYDVLATQSWGPQINGQTVQDWKGDLVTLRSHDNLRNFYNGGLTKNYGLSFQQQVSDGTSLYSSLNYLDDRGNIPNASFKRFNFTTRAVSNFGPNKRWTTDVKIQYTAANAQNRPLGGENINNVHRSIIGLPRTLNLNDFRNPVDEFGNMVWFLESNSVNPFWAAQNNLNQDSRDRFLLNGAIKYKLNDWITAELRGGADMYTNNAETKQFSGSPLSPNGRFSLSKDVFIEENYLAIVNGSKSDILGKLGFSFTAGAQLMQQRRDGISGNAGELEVPNLFSLNNGINQASVGQSFSQKKINSMFGSIGFDYDGILFMDVTGRNDWTSTLSPENRSFFYPSVNGSFVFSELLNTSAEGWFNFGKIRASYATVGNDLAPFQLLNVFSIGNDPNNNTTAGTNNTLNNPDLVNELIKSSEVGVEARFFNNRLSIDAAWYRTNSTNQLLAIPLDPLSGFNSQRVNAGDIQNEGFEITLNADVFRNPNGFSWNTNVNFARNRNTVEALIDDVSQFQLGGFDNLAVIAPVGGLYGEIWGTTFRRIEDEASPNFGKIVVDGDGLPLPSEGNVTSKLGNQQPDALIGWSNTFAYKNWSIGFLLDASLGGDIFSGTNRFLQRSGNAAVTVIDGGREDIVVDAVVDDGTGNFVANTTAVTPQDYWTALANRSGNLGIAEAFIYDATHVRLRNVSINYVLNSKWLKNTGIQSAKFGLSANNVWMIHSNLNGVDPESVFATRSNATGFENLSPPTVRSLFFNVSLSL</sequence>
<evidence type="ECO:0000313" key="11">
    <source>
        <dbReference type="Proteomes" id="UP001597012"/>
    </source>
</evidence>
<dbReference type="InterPro" id="IPR036942">
    <property type="entry name" value="Beta-barrel_TonB_sf"/>
</dbReference>
<evidence type="ECO:0000313" key="10">
    <source>
        <dbReference type="EMBL" id="MFD0796257.1"/>
    </source>
</evidence>
<dbReference type="PROSITE" id="PS52016">
    <property type="entry name" value="TONB_DEPENDENT_REC_3"/>
    <property type="match status" value="1"/>
</dbReference>
<evidence type="ECO:0000256" key="4">
    <source>
        <dbReference type="ARBA" id="ARBA00022692"/>
    </source>
</evidence>
<dbReference type="NCBIfam" id="TIGR04056">
    <property type="entry name" value="OMP_RagA_SusC"/>
    <property type="match status" value="1"/>
</dbReference>
<keyword evidence="3 7" id="KW-1134">Transmembrane beta strand</keyword>
<evidence type="ECO:0000259" key="9">
    <source>
        <dbReference type="Pfam" id="PF07715"/>
    </source>
</evidence>
<keyword evidence="8" id="KW-0732">Signal</keyword>
<keyword evidence="2 7" id="KW-0813">Transport</keyword>
<evidence type="ECO:0000256" key="5">
    <source>
        <dbReference type="ARBA" id="ARBA00023136"/>
    </source>
</evidence>
<keyword evidence="6 7" id="KW-0998">Cell outer membrane</keyword>
<dbReference type="SUPFAM" id="SSF56935">
    <property type="entry name" value="Porins"/>
    <property type="match status" value="1"/>
</dbReference>
<gene>
    <name evidence="10" type="ORF">ACFQZJ_02200</name>
</gene>
<proteinExistence type="inferred from homology"/>
<dbReference type="InterPro" id="IPR012910">
    <property type="entry name" value="Plug_dom"/>
</dbReference>
<evidence type="ECO:0000256" key="3">
    <source>
        <dbReference type="ARBA" id="ARBA00022452"/>
    </source>
</evidence>
<dbReference type="Gene3D" id="2.170.130.10">
    <property type="entry name" value="TonB-dependent receptor, plug domain"/>
    <property type="match status" value="1"/>
</dbReference>
<dbReference type="InterPro" id="IPR023996">
    <property type="entry name" value="TonB-dep_OMP_SusC/RagA"/>
</dbReference>
<dbReference type="Pfam" id="PF13715">
    <property type="entry name" value="CarbopepD_reg_2"/>
    <property type="match status" value="1"/>
</dbReference>
<dbReference type="SUPFAM" id="SSF49464">
    <property type="entry name" value="Carboxypeptidase regulatory domain-like"/>
    <property type="match status" value="1"/>
</dbReference>
<dbReference type="EMBL" id="JBHTHY010000003">
    <property type="protein sequence ID" value="MFD0796257.1"/>
    <property type="molecule type" value="Genomic_DNA"/>
</dbReference>
<comment type="caution">
    <text evidence="10">The sequence shown here is derived from an EMBL/GenBank/DDBJ whole genome shotgun (WGS) entry which is preliminary data.</text>
</comment>
<dbReference type="Gene3D" id="2.40.170.20">
    <property type="entry name" value="TonB-dependent receptor, beta-barrel domain"/>
    <property type="match status" value="1"/>
</dbReference>
<feature type="chain" id="PRO_5045497208" evidence="8">
    <location>
        <begin position="23"/>
        <end position="1038"/>
    </location>
</feature>
<comment type="similarity">
    <text evidence="7">Belongs to the TonB-dependent receptor family.</text>
</comment>
<keyword evidence="11" id="KW-1185">Reference proteome</keyword>
<reference evidence="11" key="1">
    <citation type="journal article" date="2019" name="Int. J. Syst. Evol. Microbiol.">
        <title>The Global Catalogue of Microorganisms (GCM) 10K type strain sequencing project: providing services to taxonomists for standard genome sequencing and annotation.</title>
        <authorList>
            <consortium name="The Broad Institute Genomics Platform"/>
            <consortium name="The Broad Institute Genome Sequencing Center for Infectious Disease"/>
            <person name="Wu L."/>
            <person name="Ma J."/>
        </authorList>
    </citation>
    <scope>NUCLEOTIDE SEQUENCE [LARGE SCALE GENOMIC DNA]</scope>
    <source>
        <strain evidence="11">CCUG 61948</strain>
    </source>
</reference>
<dbReference type="InterPro" id="IPR039426">
    <property type="entry name" value="TonB-dep_rcpt-like"/>
</dbReference>
<dbReference type="Gene3D" id="2.60.40.1120">
    <property type="entry name" value="Carboxypeptidase-like, regulatory domain"/>
    <property type="match status" value="1"/>
</dbReference>
<feature type="domain" description="TonB-dependent receptor plug" evidence="9">
    <location>
        <begin position="120"/>
        <end position="241"/>
    </location>
</feature>
<feature type="signal peptide" evidence="8">
    <location>
        <begin position="1"/>
        <end position="22"/>
    </location>
</feature>
<dbReference type="Pfam" id="PF07715">
    <property type="entry name" value="Plug"/>
    <property type="match status" value="1"/>
</dbReference>
<dbReference type="Proteomes" id="UP001597012">
    <property type="component" value="Unassembled WGS sequence"/>
</dbReference>
<dbReference type="InterPro" id="IPR008969">
    <property type="entry name" value="CarboxyPept-like_regulatory"/>
</dbReference>
<evidence type="ECO:0000256" key="6">
    <source>
        <dbReference type="ARBA" id="ARBA00023237"/>
    </source>
</evidence>
<keyword evidence="4 7" id="KW-0812">Transmembrane</keyword>
<evidence type="ECO:0000256" key="8">
    <source>
        <dbReference type="SAM" id="SignalP"/>
    </source>
</evidence>
<comment type="subcellular location">
    <subcellularLocation>
        <location evidence="1 7">Cell outer membrane</location>
        <topology evidence="1 7">Multi-pass membrane protein</topology>
    </subcellularLocation>
</comment>
<name>A0ABW3AZH2_9FLAO</name>
<evidence type="ECO:0000256" key="2">
    <source>
        <dbReference type="ARBA" id="ARBA00022448"/>
    </source>
</evidence>